<evidence type="ECO:0000256" key="3">
    <source>
        <dbReference type="ARBA" id="ARBA00022840"/>
    </source>
</evidence>
<dbReference type="InterPro" id="IPR050763">
    <property type="entry name" value="ABC_transporter_ATP-binding"/>
</dbReference>
<gene>
    <name evidence="5" type="ORF">JF259_17160</name>
</gene>
<name>A0A8J7LUM3_9FLAO</name>
<sequence>MISATNITMQYPIPKRYVEYLTQPFQTNYFKALKKINIEIQSGDRIAFLGVNGAGKTTFLKIIGGLLYPSSGSLCINGIDTQKQNLKARKRVGFVLNEERSFYWRLTGKKNLLFFGALDNIKGEELHKKVEELLRMVGLEDSKDKIFAGYSSGMKQRLAIARGLLSNPDILILDEPTRTLDPLSAEVIGTIISERIHNKKERTLLIATHSLSEAQILCNKICFMKKGQIIDYSSIKSIISEYGTLENYYKKMMNDEMVLDKVQQKIVLQ</sequence>
<evidence type="ECO:0000313" key="5">
    <source>
        <dbReference type="EMBL" id="MBJ6369816.1"/>
    </source>
</evidence>
<dbReference type="InterPro" id="IPR027417">
    <property type="entry name" value="P-loop_NTPase"/>
</dbReference>
<evidence type="ECO:0000313" key="6">
    <source>
        <dbReference type="Proteomes" id="UP000610931"/>
    </source>
</evidence>
<organism evidence="5 6">
    <name type="scientific">Snuella sedimenti</name>
    <dbReference type="NCBI Taxonomy" id="2798802"/>
    <lineage>
        <taxon>Bacteria</taxon>
        <taxon>Pseudomonadati</taxon>
        <taxon>Bacteroidota</taxon>
        <taxon>Flavobacteriia</taxon>
        <taxon>Flavobacteriales</taxon>
        <taxon>Flavobacteriaceae</taxon>
        <taxon>Snuella</taxon>
    </lineage>
</organism>
<keyword evidence="6" id="KW-1185">Reference proteome</keyword>
<dbReference type="Proteomes" id="UP000610931">
    <property type="component" value="Unassembled WGS sequence"/>
</dbReference>
<dbReference type="SMART" id="SM00382">
    <property type="entry name" value="AAA"/>
    <property type="match status" value="1"/>
</dbReference>
<keyword evidence="2" id="KW-0547">Nucleotide-binding</keyword>
<evidence type="ECO:0000259" key="4">
    <source>
        <dbReference type="PROSITE" id="PS50893"/>
    </source>
</evidence>
<comment type="caution">
    <text evidence="5">The sequence shown here is derived from an EMBL/GenBank/DDBJ whole genome shotgun (WGS) entry which is preliminary data.</text>
</comment>
<dbReference type="GO" id="GO:0005524">
    <property type="term" value="F:ATP binding"/>
    <property type="evidence" value="ECO:0007669"/>
    <property type="project" value="UniProtKB-KW"/>
</dbReference>
<dbReference type="PANTHER" id="PTHR42711:SF18">
    <property type="entry name" value="ABC TRANSPORTER, ATP-BINDING PROTEIN"/>
    <property type="match status" value="1"/>
</dbReference>
<protein>
    <submittedName>
        <fullName evidence="5">ABC transporter ATP-binding protein</fullName>
    </submittedName>
</protein>
<proteinExistence type="predicted"/>
<dbReference type="InterPro" id="IPR003439">
    <property type="entry name" value="ABC_transporter-like_ATP-bd"/>
</dbReference>
<dbReference type="AlphaFoldDB" id="A0A8J7LUM3"/>
<dbReference type="InterPro" id="IPR003593">
    <property type="entry name" value="AAA+_ATPase"/>
</dbReference>
<dbReference type="PROSITE" id="PS00211">
    <property type="entry name" value="ABC_TRANSPORTER_1"/>
    <property type="match status" value="1"/>
</dbReference>
<dbReference type="GO" id="GO:0016887">
    <property type="term" value="F:ATP hydrolysis activity"/>
    <property type="evidence" value="ECO:0007669"/>
    <property type="project" value="InterPro"/>
</dbReference>
<keyword evidence="3 5" id="KW-0067">ATP-binding</keyword>
<dbReference type="SUPFAM" id="SSF52540">
    <property type="entry name" value="P-loop containing nucleoside triphosphate hydrolases"/>
    <property type="match status" value="1"/>
</dbReference>
<dbReference type="EMBL" id="JAELVQ010000042">
    <property type="protein sequence ID" value="MBJ6369816.1"/>
    <property type="molecule type" value="Genomic_DNA"/>
</dbReference>
<reference evidence="5" key="1">
    <citation type="submission" date="2020-12" db="EMBL/GenBank/DDBJ databases">
        <title>Snuella sp. nov., isolated from sediment in Incheon.</title>
        <authorList>
            <person name="Kim W."/>
        </authorList>
    </citation>
    <scope>NUCLEOTIDE SEQUENCE</scope>
    <source>
        <strain evidence="5">CAU 1569</strain>
    </source>
</reference>
<dbReference type="Gene3D" id="3.40.50.300">
    <property type="entry name" value="P-loop containing nucleotide triphosphate hydrolases"/>
    <property type="match status" value="1"/>
</dbReference>
<evidence type="ECO:0000256" key="2">
    <source>
        <dbReference type="ARBA" id="ARBA00022741"/>
    </source>
</evidence>
<dbReference type="RefSeq" id="WP_199116941.1">
    <property type="nucleotide sequence ID" value="NZ_JAELVQ010000042.1"/>
</dbReference>
<keyword evidence="1" id="KW-0813">Transport</keyword>
<dbReference type="Pfam" id="PF00005">
    <property type="entry name" value="ABC_tran"/>
    <property type="match status" value="1"/>
</dbReference>
<dbReference type="PROSITE" id="PS50893">
    <property type="entry name" value="ABC_TRANSPORTER_2"/>
    <property type="match status" value="1"/>
</dbReference>
<dbReference type="InterPro" id="IPR017871">
    <property type="entry name" value="ABC_transporter-like_CS"/>
</dbReference>
<dbReference type="PANTHER" id="PTHR42711">
    <property type="entry name" value="ABC TRANSPORTER ATP-BINDING PROTEIN"/>
    <property type="match status" value="1"/>
</dbReference>
<feature type="domain" description="ABC transporter" evidence="4">
    <location>
        <begin position="18"/>
        <end position="251"/>
    </location>
</feature>
<accession>A0A8J7LUM3</accession>
<evidence type="ECO:0000256" key="1">
    <source>
        <dbReference type="ARBA" id="ARBA00022448"/>
    </source>
</evidence>